<keyword evidence="2" id="KW-0812">Transmembrane</keyword>
<feature type="transmembrane region" description="Helical" evidence="2">
    <location>
        <begin position="7"/>
        <end position="24"/>
    </location>
</feature>
<gene>
    <name evidence="3" type="ORF">SAMEA4412665_00869</name>
</gene>
<dbReference type="AlphaFoldDB" id="A0A239WEN4"/>
<name>A0A239WEN4_9ACTN</name>
<evidence type="ECO:0000313" key="3">
    <source>
        <dbReference type="EMBL" id="SNV32872.1"/>
    </source>
</evidence>
<dbReference type="EMBL" id="LT906441">
    <property type="protein sequence ID" value="SNV32872.1"/>
    <property type="molecule type" value="Genomic_DNA"/>
</dbReference>
<evidence type="ECO:0000256" key="1">
    <source>
        <dbReference type="SAM" id="MobiDB-lite"/>
    </source>
</evidence>
<feature type="transmembrane region" description="Helical" evidence="2">
    <location>
        <begin position="53"/>
        <end position="73"/>
    </location>
</feature>
<proteinExistence type="predicted"/>
<reference evidence="3 4" key="1">
    <citation type="submission" date="2017-06" db="EMBL/GenBank/DDBJ databases">
        <authorList>
            <consortium name="Pathogen Informatics"/>
        </authorList>
    </citation>
    <scope>NUCLEOTIDE SEQUENCE [LARGE SCALE GENOMIC DNA]</scope>
    <source>
        <strain evidence="3 4">NCTC11865</strain>
    </source>
</reference>
<feature type="region of interest" description="Disordered" evidence="1">
    <location>
        <begin position="97"/>
        <end position="151"/>
    </location>
</feature>
<keyword evidence="2" id="KW-0472">Membrane</keyword>
<evidence type="ECO:0000313" key="4">
    <source>
        <dbReference type="Proteomes" id="UP000215332"/>
    </source>
</evidence>
<keyword evidence="2" id="KW-1133">Transmembrane helix</keyword>
<protein>
    <submittedName>
        <fullName evidence="3">Uncharacterized protein</fullName>
    </submittedName>
</protein>
<evidence type="ECO:0000256" key="2">
    <source>
        <dbReference type="SAM" id="Phobius"/>
    </source>
</evidence>
<dbReference type="Proteomes" id="UP000215332">
    <property type="component" value="Chromosome 1"/>
</dbReference>
<sequence length="151" mass="15588">MKALRMTLGILGAALAGFGIYFMLKLSWDMNKIMGAANAAKTIDNLSNPMPRIWIAAGLGLGVGLLFGLAIGLPGRTARNVRRDTLREAADQREAAIRENAISRGGSAGEHSLADRAAASSTQADGHVSPDDVATDGHAGTAGEPGPEHGE</sequence>
<dbReference type="KEGG" id="cgrn:4412665_00869"/>
<accession>A0A239WEN4</accession>
<organism evidence="3 4">
    <name type="scientific">Cutibacterium granulosum</name>
    <dbReference type="NCBI Taxonomy" id="33011"/>
    <lineage>
        <taxon>Bacteria</taxon>
        <taxon>Bacillati</taxon>
        <taxon>Actinomycetota</taxon>
        <taxon>Actinomycetes</taxon>
        <taxon>Propionibacteriales</taxon>
        <taxon>Propionibacteriaceae</taxon>
        <taxon>Cutibacterium</taxon>
    </lineage>
</organism>